<evidence type="ECO:0000259" key="9">
    <source>
        <dbReference type="PROSITE" id="PS50928"/>
    </source>
</evidence>
<protein>
    <submittedName>
        <fullName evidence="10">Sugar ABC transporter permease</fullName>
    </submittedName>
</protein>
<evidence type="ECO:0000256" key="3">
    <source>
        <dbReference type="ARBA" id="ARBA00022475"/>
    </source>
</evidence>
<evidence type="ECO:0000256" key="6">
    <source>
        <dbReference type="ARBA" id="ARBA00023136"/>
    </source>
</evidence>
<dbReference type="Pfam" id="PF00528">
    <property type="entry name" value="BPD_transp_1"/>
    <property type="match status" value="1"/>
</dbReference>
<dbReference type="PANTHER" id="PTHR43744">
    <property type="entry name" value="ABC TRANSPORTER PERMEASE PROTEIN MG189-RELATED-RELATED"/>
    <property type="match status" value="1"/>
</dbReference>
<feature type="transmembrane region" description="Helical" evidence="7">
    <location>
        <begin position="158"/>
        <end position="180"/>
    </location>
</feature>
<feature type="transmembrane region" description="Helical" evidence="7">
    <location>
        <begin position="93"/>
        <end position="114"/>
    </location>
</feature>
<dbReference type="RefSeq" id="WP_045672313.1">
    <property type="nucleotide sequence ID" value="NZ_CP011058.1"/>
</dbReference>
<feature type="region of interest" description="Disordered" evidence="8">
    <location>
        <begin position="1"/>
        <end position="20"/>
    </location>
</feature>
<comment type="similarity">
    <text evidence="7">Belongs to the binding-protein-dependent transport system permease family.</text>
</comment>
<feature type="transmembrane region" description="Helical" evidence="7">
    <location>
        <begin position="123"/>
        <end position="146"/>
    </location>
</feature>
<organism evidence="10 11">
    <name type="scientific">Paenibacillus beijingensis</name>
    <dbReference type="NCBI Taxonomy" id="1126833"/>
    <lineage>
        <taxon>Bacteria</taxon>
        <taxon>Bacillati</taxon>
        <taxon>Bacillota</taxon>
        <taxon>Bacilli</taxon>
        <taxon>Bacillales</taxon>
        <taxon>Paenibacillaceae</taxon>
        <taxon>Paenibacillus</taxon>
    </lineage>
</organism>
<dbReference type="GO" id="GO:0005886">
    <property type="term" value="C:plasma membrane"/>
    <property type="evidence" value="ECO:0007669"/>
    <property type="project" value="UniProtKB-SubCell"/>
</dbReference>
<dbReference type="AlphaFoldDB" id="A0A0D5NPN1"/>
<evidence type="ECO:0000256" key="7">
    <source>
        <dbReference type="RuleBase" id="RU363032"/>
    </source>
</evidence>
<dbReference type="InterPro" id="IPR035906">
    <property type="entry name" value="MetI-like_sf"/>
</dbReference>
<keyword evidence="11" id="KW-1185">Reference proteome</keyword>
<dbReference type="EMBL" id="CP011058">
    <property type="protein sequence ID" value="AJY76888.1"/>
    <property type="molecule type" value="Genomic_DNA"/>
</dbReference>
<sequence length="297" mass="32629">MKTTAYISTRRPSRSKSGPISAGRWGGRVLLGLFLLVTALLILFPLVVTAFGSFMTNAEISAGGKLIPAVWQFSNYQEAWVQAHFSRFLWNSVFLSAASTVGTLIVASMAAYVVDRMAFPGKVLFVGLQASTMFISIGAVVLRPQFQLMVKLHLHTTLWGVVLILINAHAYIFFILLSFLKGVSRELDEAARIDGCSNAGIYWRILLPLLRPALGVGALFTFCGAWNEYLRPLVFTLNNPELQTLTVGLSYLRYGPSAAVQTHYMFAGACLSILPLLLVYMIANKSFMQMTEGSLKG</sequence>
<dbReference type="CDD" id="cd06261">
    <property type="entry name" value="TM_PBP2"/>
    <property type="match status" value="1"/>
</dbReference>
<keyword evidence="4 7" id="KW-0812">Transmembrane</keyword>
<feature type="domain" description="ABC transmembrane type-1" evidence="9">
    <location>
        <begin position="89"/>
        <end position="283"/>
    </location>
</feature>
<gene>
    <name evidence="10" type="ORF">VN24_22905</name>
</gene>
<keyword evidence="2 7" id="KW-0813">Transport</keyword>
<reference evidence="10 11" key="1">
    <citation type="journal article" date="2015" name="J. Biotechnol.">
        <title>Complete genome sequence of Paenibacillus beijingensis 7188(T) (=DSM 24997(T)), a novel rhizobacterium from jujube garden soil.</title>
        <authorList>
            <person name="Kwak Y."/>
            <person name="Shin J.H."/>
        </authorList>
    </citation>
    <scope>NUCLEOTIDE SEQUENCE [LARGE SCALE GENOMIC DNA]</scope>
    <source>
        <strain evidence="10 11">DSM 24997</strain>
    </source>
</reference>
<dbReference type="PATRIC" id="fig|1126833.4.peg.5035"/>
<evidence type="ECO:0000256" key="1">
    <source>
        <dbReference type="ARBA" id="ARBA00004651"/>
    </source>
</evidence>
<feature type="transmembrane region" description="Helical" evidence="7">
    <location>
        <begin position="29"/>
        <end position="51"/>
    </location>
</feature>
<evidence type="ECO:0000256" key="5">
    <source>
        <dbReference type="ARBA" id="ARBA00022989"/>
    </source>
</evidence>
<feature type="transmembrane region" description="Helical" evidence="7">
    <location>
        <begin position="264"/>
        <end position="283"/>
    </location>
</feature>
<accession>A0A0D5NPN1</accession>
<dbReference type="GO" id="GO:0055085">
    <property type="term" value="P:transmembrane transport"/>
    <property type="evidence" value="ECO:0007669"/>
    <property type="project" value="InterPro"/>
</dbReference>
<evidence type="ECO:0000313" key="10">
    <source>
        <dbReference type="EMBL" id="AJY76888.1"/>
    </source>
</evidence>
<dbReference type="Gene3D" id="1.10.3720.10">
    <property type="entry name" value="MetI-like"/>
    <property type="match status" value="1"/>
</dbReference>
<dbReference type="InterPro" id="IPR000515">
    <property type="entry name" value="MetI-like"/>
</dbReference>
<keyword evidence="6 7" id="KW-0472">Membrane</keyword>
<feature type="transmembrane region" description="Helical" evidence="7">
    <location>
        <begin position="201"/>
        <end position="227"/>
    </location>
</feature>
<proteinExistence type="inferred from homology"/>
<keyword evidence="3" id="KW-1003">Cell membrane</keyword>
<reference evidence="11" key="2">
    <citation type="submission" date="2015-03" db="EMBL/GenBank/DDBJ databases">
        <title>Genome sequence of Paenibacillus beijingensis strain DSM 24997T.</title>
        <authorList>
            <person name="Kwak Y."/>
            <person name="Shin J.-H."/>
        </authorList>
    </citation>
    <scope>NUCLEOTIDE SEQUENCE [LARGE SCALE GENOMIC DNA]</scope>
    <source>
        <strain evidence="11">DSM 24997</strain>
    </source>
</reference>
<name>A0A0D5NPN1_9BACL</name>
<evidence type="ECO:0000256" key="4">
    <source>
        <dbReference type="ARBA" id="ARBA00022692"/>
    </source>
</evidence>
<dbReference type="OrthoDB" id="2658500at2"/>
<evidence type="ECO:0000256" key="2">
    <source>
        <dbReference type="ARBA" id="ARBA00022448"/>
    </source>
</evidence>
<comment type="subcellular location">
    <subcellularLocation>
        <location evidence="1 7">Cell membrane</location>
        <topology evidence="1 7">Multi-pass membrane protein</topology>
    </subcellularLocation>
</comment>
<dbReference type="PROSITE" id="PS50928">
    <property type="entry name" value="ABC_TM1"/>
    <property type="match status" value="1"/>
</dbReference>
<evidence type="ECO:0000313" key="11">
    <source>
        <dbReference type="Proteomes" id="UP000032633"/>
    </source>
</evidence>
<dbReference type="HOGENOM" id="CLU_016047_1_2_9"/>
<dbReference type="STRING" id="1126833.VN24_22905"/>
<evidence type="ECO:0000256" key="8">
    <source>
        <dbReference type="SAM" id="MobiDB-lite"/>
    </source>
</evidence>
<dbReference type="KEGG" id="pbj:VN24_22905"/>
<dbReference type="Proteomes" id="UP000032633">
    <property type="component" value="Chromosome"/>
</dbReference>
<dbReference type="SUPFAM" id="SSF161098">
    <property type="entry name" value="MetI-like"/>
    <property type="match status" value="1"/>
</dbReference>
<dbReference type="PANTHER" id="PTHR43744:SF12">
    <property type="entry name" value="ABC TRANSPORTER PERMEASE PROTEIN MG189-RELATED"/>
    <property type="match status" value="1"/>
</dbReference>
<keyword evidence="5 7" id="KW-1133">Transmembrane helix</keyword>